<feature type="domain" description="Peptidase S8/S53" evidence="6">
    <location>
        <begin position="166"/>
        <end position="409"/>
    </location>
</feature>
<dbReference type="InterPro" id="IPR050131">
    <property type="entry name" value="Peptidase_S8_subtilisin-like"/>
</dbReference>
<accession>A0ABN2YBD2</accession>
<reference evidence="7 8" key="1">
    <citation type="journal article" date="2019" name="Int. J. Syst. Evol. Microbiol.">
        <title>The Global Catalogue of Microorganisms (GCM) 10K type strain sequencing project: providing services to taxonomists for standard genome sequencing and annotation.</title>
        <authorList>
            <consortium name="The Broad Institute Genomics Platform"/>
            <consortium name="The Broad Institute Genome Sequencing Center for Infectious Disease"/>
            <person name="Wu L."/>
            <person name="Ma J."/>
        </authorList>
    </citation>
    <scope>NUCLEOTIDE SEQUENCE [LARGE SCALE GENOMIC DNA]</scope>
    <source>
        <strain evidence="7 8">JCM 16021</strain>
    </source>
</reference>
<comment type="similarity">
    <text evidence="1 5">Belongs to the peptidase S8 family.</text>
</comment>
<protein>
    <recommendedName>
        <fullName evidence="6">Peptidase S8/S53 domain-containing protein</fullName>
    </recommendedName>
</protein>
<evidence type="ECO:0000256" key="2">
    <source>
        <dbReference type="ARBA" id="ARBA00022670"/>
    </source>
</evidence>
<dbReference type="PANTHER" id="PTHR43806">
    <property type="entry name" value="PEPTIDASE S8"/>
    <property type="match status" value="1"/>
</dbReference>
<dbReference type="Gene3D" id="3.40.50.200">
    <property type="entry name" value="Peptidase S8/S53 domain"/>
    <property type="match status" value="1"/>
</dbReference>
<evidence type="ECO:0000256" key="4">
    <source>
        <dbReference type="ARBA" id="ARBA00022825"/>
    </source>
</evidence>
<evidence type="ECO:0000256" key="1">
    <source>
        <dbReference type="ARBA" id="ARBA00011073"/>
    </source>
</evidence>
<dbReference type="PROSITE" id="PS00138">
    <property type="entry name" value="SUBTILASE_SER"/>
    <property type="match status" value="1"/>
</dbReference>
<dbReference type="InterPro" id="IPR015500">
    <property type="entry name" value="Peptidase_S8_subtilisin-rel"/>
</dbReference>
<dbReference type="SUPFAM" id="SSF52743">
    <property type="entry name" value="Subtilisin-like"/>
    <property type="match status" value="1"/>
</dbReference>
<comment type="caution">
    <text evidence="7">The sequence shown here is derived from an EMBL/GenBank/DDBJ whole genome shotgun (WGS) entry which is preliminary data.</text>
</comment>
<evidence type="ECO:0000256" key="3">
    <source>
        <dbReference type="ARBA" id="ARBA00022801"/>
    </source>
</evidence>
<dbReference type="PROSITE" id="PS51892">
    <property type="entry name" value="SUBTILASE"/>
    <property type="match status" value="1"/>
</dbReference>
<gene>
    <name evidence="7" type="ORF">GCM10009843_21190</name>
</gene>
<feature type="active site" description="Charge relay system" evidence="5">
    <location>
        <position position="211"/>
    </location>
</feature>
<sequence length="432" mass="46943">MTGGKCVSDFKIGDDQRRRATDQLEKLREANEGRLAWDTEAPADFTYLYDPDHVLVLADDRADLEGALRRLDRAFERVPLDPDDDGQDGEDETLFRYLLPDRREGESIGDVIDELEADAGLARGRITPDHWIHIAPTGKGTACPATEPEETGLCEPWPPVYDDSRGKGVQVVVVDTGWHPPAATNPATPWLEGVDGDDENNASPLREYAGHGTHIAGVVRCLAPATSVFVEGFAVNGIGGGGILESQMVRQLREAMAHKPQVISMSAGLRTRHDLPSLVFQRFHDHHLKDADCVLVAAAGNDTSPAPFWPAAFDWAVGVGALDRDLRVSDFSNYGVSADVYTVGRNIVNAFPDGEYVCFETPHKGDVREFKTGLARWSGTSFSTPIVAGLIAAEISASGADARTARDTVLARAVYRSDPTVGPIKVLDWNDF</sequence>
<keyword evidence="3 5" id="KW-0378">Hydrolase</keyword>
<organism evidence="7 8">
    <name type="scientific">Nocardioides bigeumensis</name>
    <dbReference type="NCBI Taxonomy" id="433657"/>
    <lineage>
        <taxon>Bacteria</taxon>
        <taxon>Bacillati</taxon>
        <taxon>Actinomycetota</taxon>
        <taxon>Actinomycetes</taxon>
        <taxon>Propionibacteriales</taxon>
        <taxon>Nocardioidaceae</taxon>
        <taxon>Nocardioides</taxon>
    </lineage>
</organism>
<dbReference type="InterPro" id="IPR036852">
    <property type="entry name" value="Peptidase_S8/S53_dom_sf"/>
</dbReference>
<keyword evidence="8" id="KW-1185">Reference proteome</keyword>
<evidence type="ECO:0000256" key="5">
    <source>
        <dbReference type="PROSITE-ProRule" id="PRU01240"/>
    </source>
</evidence>
<dbReference type="Pfam" id="PF00082">
    <property type="entry name" value="Peptidase_S8"/>
    <property type="match status" value="1"/>
</dbReference>
<dbReference type="EMBL" id="BAAAQQ010000011">
    <property type="protein sequence ID" value="GAA2124447.1"/>
    <property type="molecule type" value="Genomic_DNA"/>
</dbReference>
<feature type="active site" description="Charge relay system" evidence="5">
    <location>
        <position position="381"/>
    </location>
</feature>
<keyword evidence="2 5" id="KW-0645">Protease</keyword>
<dbReference type="CDD" id="cd00306">
    <property type="entry name" value="Peptidases_S8_S53"/>
    <property type="match status" value="1"/>
</dbReference>
<evidence type="ECO:0000313" key="7">
    <source>
        <dbReference type="EMBL" id="GAA2124447.1"/>
    </source>
</evidence>
<proteinExistence type="inferred from homology"/>
<dbReference type="PRINTS" id="PR00723">
    <property type="entry name" value="SUBTILISIN"/>
</dbReference>
<dbReference type="Proteomes" id="UP001500575">
    <property type="component" value="Unassembled WGS sequence"/>
</dbReference>
<dbReference type="InterPro" id="IPR023828">
    <property type="entry name" value="Peptidase_S8_Ser-AS"/>
</dbReference>
<dbReference type="InterPro" id="IPR000209">
    <property type="entry name" value="Peptidase_S8/S53_dom"/>
</dbReference>
<name>A0ABN2YBD2_9ACTN</name>
<feature type="active site" description="Charge relay system" evidence="5">
    <location>
        <position position="175"/>
    </location>
</feature>
<evidence type="ECO:0000313" key="8">
    <source>
        <dbReference type="Proteomes" id="UP001500575"/>
    </source>
</evidence>
<evidence type="ECO:0000259" key="6">
    <source>
        <dbReference type="Pfam" id="PF00082"/>
    </source>
</evidence>
<keyword evidence="4 5" id="KW-0720">Serine protease</keyword>
<dbReference type="PANTHER" id="PTHR43806:SF11">
    <property type="entry name" value="CEREVISIN-RELATED"/>
    <property type="match status" value="1"/>
</dbReference>